<evidence type="ECO:0000256" key="2">
    <source>
        <dbReference type="ARBA" id="ARBA00006275"/>
    </source>
</evidence>
<feature type="domain" description="SusD-like N-terminal" evidence="7">
    <location>
        <begin position="54"/>
        <end position="228"/>
    </location>
</feature>
<dbReference type="EMBL" id="QEAS01000015">
    <property type="protein sequence ID" value="PWG79373.1"/>
    <property type="molecule type" value="Genomic_DNA"/>
</dbReference>
<sequence length="477" mass="52792">MLDFKTATMKNIRHILIIISLITSFSCKVTDQVPESIITAVNFYKTATDADNAINACYDALQGSPNNYEIWGDGRTDVLASTDRSGSADLQVASGNVSSSNSYVGWGALYAGINRCNGVLKHVPDIADPALTNRKDRIIGEAYFLRALFYFYLTRTFENVPLILEPYENLDADFFPVQSDRATIFAQIESDLKLAEPLIPDLPFANTLENKAKATKAAVRCVLADLYLWQKKYEQAAAMADLVINSPAKYTLVSGKDYATLFAAKNTSESILEVQYSNTYAEYTQQGAVNSISELFLPLGGTVTGGNWRYQPSAAVLNLLTASDLRSSATYKNTGSKPDPYRDANKTYIAKYPGTISSNVMYLDANRIIYRLAEIILFKAEALNELGQTPEAISLLDQIRNRAGIGGTSASTQSEVRLAIENERLAELAFEGKRYYELIRRGRYADVTGFTDPNWLRWPIAATEITKNTNLIQNPGY</sequence>
<proteinExistence type="inferred from homology"/>
<dbReference type="AlphaFoldDB" id="A0A2U2PDD1"/>
<dbReference type="InterPro" id="IPR011990">
    <property type="entry name" value="TPR-like_helical_dom_sf"/>
</dbReference>
<dbReference type="GO" id="GO:0009279">
    <property type="term" value="C:cell outer membrane"/>
    <property type="evidence" value="ECO:0007669"/>
    <property type="project" value="UniProtKB-SubCell"/>
</dbReference>
<evidence type="ECO:0000256" key="1">
    <source>
        <dbReference type="ARBA" id="ARBA00004442"/>
    </source>
</evidence>
<organism evidence="8 9">
    <name type="scientific">Pararcticibacter amylolyticus</name>
    <dbReference type="NCBI Taxonomy" id="2173175"/>
    <lineage>
        <taxon>Bacteria</taxon>
        <taxon>Pseudomonadati</taxon>
        <taxon>Bacteroidota</taxon>
        <taxon>Sphingobacteriia</taxon>
        <taxon>Sphingobacteriales</taxon>
        <taxon>Sphingobacteriaceae</taxon>
        <taxon>Pararcticibacter</taxon>
    </lineage>
</organism>
<evidence type="ECO:0000259" key="7">
    <source>
        <dbReference type="Pfam" id="PF14322"/>
    </source>
</evidence>
<evidence type="ECO:0000256" key="5">
    <source>
        <dbReference type="ARBA" id="ARBA00023237"/>
    </source>
</evidence>
<comment type="subcellular location">
    <subcellularLocation>
        <location evidence="1">Cell outer membrane</location>
    </subcellularLocation>
</comment>
<evidence type="ECO:0000256" key="3">
    <source>
        <dbReference type="ARBA" id="ARBA00022729"/>
    </source>
</evidence>
<dbReference type="Pfam" id="PF07980">
    <property type="entry name" value="SusD_RagB"/>
    <property type="match status" value="1"/>
</dbReference>
<evidence type="ECO:0000313" key="9">
    <source>
        <dbReference type="Proteomes" id="UP000245647"/>
    </source>
</evidence>
<dbReference type="SUPFAM" id="SSF48452">
    <property type="entry name" value="TPR-like"/>
    <property type="match status" value="1"/>
</dbReference>
<dbReference type="PROSITE" id="PS51257">
    <property type="entry name" value="PROKAR_LIPOPROTEIN"/>
    <property type="match status" value="1"/>
</dbReference>
<evidence type="ECO:0000256" key="4">
    <source>
        <dbReference type="ARBA" id="ARBA00023136"/>
    </source>
</evidence>
<evidence type="ECO:0000313" key="8">
    <source>
        <dbReference type="EMBL" id="PWG79373.1"/>
    </source>
</evidence>
<comment type="caution">
    <text evidence="8">The sequence shown here is derived from an EMBL/GenBank/DDBJ whole genome shotgun (WGS) entry which is preliminary data.</text>
</comment>
<dbReference type="CDD" id="cd08977">
    <property type="entry name" value="SusD"/>
    <property type="match status" value="1"/>
</dbReference>
<keyword evidence="5" id="KW-0998">Cell outer membrane</keyword>
<accession>A0A2U2PDD1</accession>
<comment type="similarity">
    <text evidence="2">Belongs to the SusD family.</text>
</comment>
<feature type="domain" description="RagB/SusD" evidence="6">
    <location>
        <begin position="337"/>
        <end position="446"/>
    </location>
</feature>
<evidence type="ECO:0008006" key="10">
    <source>
        <dbReference type="Google" id="ProtNLM"/>
    </source>
</evidence>
<keyword evidence="3" id="KW-0732">Signal</keyword>
<dbReference type="Gene3D" id="1.25.40.390">
    <property type="match status" value="1"/>
</dbReference>
<evidence type="ECO:0000259" key="6">
    <source>
        <dbReference type="Pfam" id="PF07980"/>
    </source>
</evidence>
<dbReference type="InterPro" id="IPR012944">
    <property type="entry name" value="SusD_RagB_dom"/>
</dbReference>
<reference evidence="8 9" key="1">
    <citation type="submission" date="2018-04" db="EMBL/GenBank/DDBJ databases">
        <title>Pedobacter chongqingensis sp. nov., isolated from a rottenly hemp rope.</title>
        <authorList>
            <person name="Cai Y."/>
        </authorList>
    </citation>
    <scope>NUCLEOTIDE SEQUENCE [LARGE SCALE GENOMIC DNA]</scope>
    <source>
        <strain evidence="8 9">FJ4-8</strain>
    </source>
</reference>
<dbReference type="Proteomes" id="UP000245647">
    <property type="component" value="Unassembled WGS sequence"/>
</dbReference>
<protein>
    <recommendedName>
        <fullName evidence="10">RagB/SusD family nutrient uptake outer membrane protein</fullName>
    </recommendedName>
</protein>
<keyword evidence="9" id="KW-1185">Reference proteome</keyword>
<dbReference type="InterPro" id="IPR033985">
    <property type="entry name" value="SusD-like_N"/>
</dbReference>
<name>A0A2U2PDD1_9SPHI</name>
<gene>
    <name evidence="8" type="ORF">DDR33_17825</name>
</gene>
<keyword evidence="4" id="KW-0472">Membrane</keyword>
<dbReference type="Pfam" id="PF14322">
    <property type="entry name" value="SusD-like_3"/>
    <property type="match status" value="1"/>
</dbReference>